<reference evidence="2 3" key="1">
    <citation type="submission" date="2019-02" db="EMBL/GenBank/DDBJ databases">
        <title>Sequencing the genomes of 1000 actinobacteria strains.</title>
        <authorList>
            <person name="Klenk H.-P."/>
        </authorList>
    </citation>
    <scope>NUCLEOTIDE SEQUENCE [LARGE SCALE GENOMIC DNA]</scope>
    <source>
        <strain evidence="2 3">DSM 16932</strain>
    </source>
</reference>
<feature type="transmembrane region" description="Helical" evidence="1">
    <location>
        <begin position="12"/>
        <end position="33"/>
    </location>
</feature>
<keyword evidence="1" id="KW-0812">Transmembrane</keyword>
<feature type="transmembrane region" description="Helical" evidence="1">
    <location>
        <begin position="384"/>
        <end position="402"/>
    </location>
</feature>
<feature type="transmembrane region" description="Helical" evidence="1">
    <location>
        <begin position="349"/>
        <end position="372"/>
    </location>
</feature>
<name>A0A4Q7M241_9MICO</name>
<evidence type="ECO:0000313" key="3">
    <source>
        <dbReference type="Proteomes" id="UP000293852"/>
    </source>
</evidence>
<feature type="transmembrane region" description="Helical" evidence="1">
    <location>
        <begin position="164"/>
        <end position="181"/>
    </location>
</feature>
<protein>
    <recommendedName>
        <fullName evidence="4">Dolichyl-phosphate-mannose-protein mannosyltransferase</fullName>
    </recommendedName>
</protein>
<feature type="transmembrane region" description="Helical" evidence="1">
    <location>
        <begin position="187"/>
        <end position="220"/>
    </location>
</feature>
<dbReference type="EMBL" id="SGWX01000001">
    <property type="protein sequence ID" value="RZS59979.1"/>
    <property type="molecule type" value="Genomic_DNA"/>
</dbReference>
<keyword evidence="1" id="KW-0472">Membrane</keyword>
<dbReference type="RefSeq" id="WP_130411550.1">
    <property type="nucleotide sequence ID" value="NZ_SGWX01000001.1"/>
</dbReference>
<dbReference type="Proteomes" id="UP000293852">
    <property type="component" value="Unassembled WGS sequence"/>
</dbReference>
<accession>A0A4Q7M241</accession>
<feature type="transmembrane region" description="Helical" evidence="1">
    <location>
        <begin position="464"/>
        <end position="487"/>
    </location>
</feature>
<evidence type="ECO:0000256" key="1">
    <source>
        <dbReference type="SAM" id="Phobius"/>
    </source>
</evidence>
<dbReference type="OrthoDB" id="3240138at2"/>
<evidence type="ECO:0008006" key="4">
    <source>
        <dbReference type="Google" id="ProtNLM"/>
    </source>
</evidence>
<gene>
    <name evidence="2" type="ORF">EV386_0219</name>
</gene>
<dbReference type="AlphaFoldDB" id="A0A4Q7M241"/>
<evidence type="ECO:0000313" key="2">
    <source>
        <dbReference type="EMBL" id="RZS59979.1"/>
    </source>
</evidence>
<proteinExistence type="predicted"/>
<keyword evidence="3" id="KW-1185">Reference proteome</keyword>
<comment type="caution">
    <text evidence="2">The sequence shown here is derived from an EMBL/GenBank/DDBJ whole genome shotgun (WGS) entry which is preliminary data.</text>
</comment>
<feature type="transmembrane region" description="Helical" evidence="1">
    <location>
        <begin position="112"/>
        <end position="133"/>
    </location>
</feature>
<feature type="transmembrane region" description="Helical" evidence="1">
    <location>
        <begin position="414"/>
        <end position="436"/>
    </location>
</feature>
<feature type="transmembrane region" description="Helical" evidence="1">
    <location>
        <begin position="232"/>
        <end position="251"/>
    </location>
</feature>
<sequence>MRLTIDAVRALLRHPVGLCVAAAVSLATVQLLAVAPFTAGDEVAHLDYAWQVWHGQLPVFEDGLRLRPEHAWIPPVQWTSQHPPLFYLLLAPVVGPLADAGHAVGAMYAARALGALVAGLFVLVTAWAARGVVRDGSRLPVVAAFVAACSAVVAQTAGTVLNDLFAAMWTTALLGLAVRVARRGLTWPLFAGLVATATACALARTSSLVVALVGLAGAALAGLAHRQVARTAALTGAVAAAVAAAAGWFYARNVRLTGTVTGGHPDWAAENQGRQARSLLQVAIDPVTWDRLPNLWWWGPVLPREAGTALWLVPVVIAVVVHRRAAGRALRRLLGTATERTRGDVRRSALLDALPVGVPVAACLVAVAMQLVYAMPGGGIYPRYLLPAALALVLAVSAGLTHRAGPTAWGWARWWTPRVVLPAWTAVTVLDLLTWLGTGRGGSAGAAMIRPPDTPLGYPPLTGAAWAAAVVAIALVAAACAAVLAVVRAERADAAA</sequence>
<organism evidence="2 3">
    <name type="scientific">Xylanimonas ulmi</name>
    <dbReference type="NCBI Taxonomy" id="228973"/>
    <lineage>
        <taxon>Bacteria</taxon>
        <taxon>Bacillati</taxon>
        <taxon>Actinomycetota</taxon>
        <taxon>Actinomycetes</taxon>
        <taxon>Micrococcales</taxon>
        <taxon>Promicromonosporaceae</taxon>
        <taxon>Xylanimonas</taxon>
    </lineage>
</organism>
<keyword evidence="1" id="KW-1133">Transmembrane helix</keyword>
<feature type="transmembrane region" description="Helical" evidence="1">
    <location>
        <begin position="139"/>
        <end position="157"/>
    </location>
</feature>